<dbReference type="Proteomes" id="UP000308267">
    <property type="component" value="Unassembled WGS sequence"/>
</dbReference>
<evidence type="ECO:0000313" key="2">
    <source>
        <dbReference type="Proteomes" id="UP000308267"/>
    </source>
</evidence>
<evidence type="ECO:0000313" key="1">
    <source>
        <dbReference type="EMBL" id="TGZ74200.1"/>
    </source>
</evidence>
<name>A0A4S2MC96_OPIFE</name>
<comment type="caution">
    <text evidence="1">The sequence shown here is derived from an EMBL/GenBank/DDBJ whole genome shotgun (WGS) entry which is preliminary data.</text>
</comment>
<keyword evidence="2" id="KW-1185">Reference proteome</keyword>
<gene>
    <name evidence="1" type="ORF">CRM22_001069</name>
</gene>
<protein>
    <submittedName>
        <fullName evidence="1">Uncharacterized protein</fullName>
    </submittedName>
</protein>
<organism evidence="1 2">
    <name type="scientific">Opisthorchis felineus</name>
    <dbReference type="NCBI Taxonomy" id="147828"/>
    <lineage>
        <taxon>Eukaryota</taxon>
        <taxon>Metazoa</taxon>
        <taxon>Spiralia</taxon>
        <taxon>Lophotrochozoa</taxon>
        <taxon>Platyhelminthes</taxon>
        <taxon>Trematoda</taxon>
        <taxon>Digenea</taxon>
        <taxon>Opisthorchiida</taxon>
        <taxon>Opisthorchiata</taxon>
        <taxon>Opisthorchiidae</taxon>
        <taxon>Opisthorchis</taxon>
    </lineage>
</organism>
<reference evidence="1 2" key="1">
    <citation type="journal article" date="2019" name="BMC Genomics">
        <title>New insights from Opisthorchis felineus genome: update on genomics of the epidemiologically important liver flukes.</title>
        <authorList>
            <person name="Ershov N.I."/>
            <person name="Mordvinov V.A."/>
            <person name="Prokhortchouk E.B."/>
            <person name="Pakharukova M.Y."/>
            <person name="Gunbin K.V."/>
            <person name="Ustyantsev K."/>
            <person name="Genaev M.A."/>
            <person name="Blinov A.G."/>
            <person name="Mazur A."/>
            <person name="Boulygina E."/>
            <person name="Tsygankova S."/>
            <person name="Khrameeva E."/>
            <person name="Chekanov N."/>
            <person name="Fan G."/>
            <person name="Xiao A."/>
            <person name="Zhang H."/>
            <person name="Xu X."/>
            <person name="Yang H."/>
            <person name="Solovyev V."/>
            <person name="Lee S.M."/>
            <person name="Liu X."/>
            <person name="Afonnikov D.A."/>
            <person name="Skryabin K.G."/>
        </authorList>
    </citation>
    <scope>NUCLEOTIDE SEQUENCE [LARGE SCALE GENOMIC DNA]</scope>
    <source>
        <strain evidence="1">AK-0245</strain>
        <tissue evidence="1">Whole organism</tissue>
    </source>
</reference>
<accession>A0A4S2MC96</accession>
<proteinExistence type="predicted"/>
<dbReference type="AlphaFoldDB" id="A0A4S2MC96"/>
<dbReference type="EMBL" id="SJOL01002045">
    <property type="protein sequence ID" value="TGZ74200.1"/>
    <property type="molecule type" value="Genomic_DNA"/>
</dbReference>
<sequence length="140" mass="16322">MLQLSYRSLITTHLVLCVRVLSARPRLQASVLWRVRPCAFDCISLVQLGLDHNELFGCTNSIHTDRSYYPIERDELQPHPPVSLSHFFIARPTLYLFAFNNSHRACIRLNGLNRVVRALYAIIRKWPDRTYKISDHIYGL</sequence>